<dbReference type="STRING" id="1616788.AR543_22580"/>
<reference evidence="4" key="1">
    <citation type="submission" date="2015-10" db="EMBL/GenBank/DDBJ databases">
        <title>Genome of Paenibacillus bovis sp. nov.</title>
        <authorList>
            <person name="Wu Z."/>
            <person name="Gao C."/>
            <person name="Liu Z."/>
            <person name="Zheng H."/>
        </authorList>
    </citation>
    <scope>NUCLEOTIDE SEQUENCE [LARGE SCALE GENOMIC DNA]</scope>
    <source>
        <strain evidence="4">BD3526</strain>
    </source>
</reference>
<proteinExistence type="predicted"/>
<gene>
    <name evidence="3" type="ORF">AR543_22580</name>
</gene>
<keyword evidence="1" id="KW-1133">Transmembrane helix</keyword>
<dbReference type="InterPro" id="IPR012854">
    <property type="entry name" value="Cu_amine_oxidase-like_N"/>
</dbReference>
<evidence type="ECO:0000313" key="4">
    <source>
        <dbReference type="Proteomes" id="UP000078148"/>
    </source>
</evidence>
<feature type="domain" description="Copper amine oxidase-like N-terminal" evidence="2">
    <location>
        <begin position="684"/>
        <end position="793"/>
    </location>
</feature>
<evidence type="ECO:0000256" key="1">
    <source>
        <dbReference type="SAM" id="Phobius"/>
    </source>
</evidence>
<dbReference type="KEGG" id="pbv:AR543_22580"/>
<dbReference type="Gene3D" id="3.30.457.10">
    <property type="entry name" value="Copper amine oxidase-like, N-terminal domain"/>
    <property type="match status" value="2"/>
</dbReference>
<sequence length="796" mass="82811">MSDKIHNKQKNKKNVYDIQGGEQKVMKKSTKKVINVAASAALLAGVAPVAGIIAPTAAHASGSFDVISVPTISGNSTESVTELGRVRVNVFEDTLNDGTATTATYKYLTVTLPEGLELKANANLNSIVTSRSDVTTTGGNNVIVSAAERVGSSNKTFRIGVKGTNQDDDFNFQIDLANQVRSTGLTSGDLNLSFTADPNSGLPTGNVKFATVVTSGQVALEARETQSSSEDFAFTLRVTESVAASLRDGNAIKLKLPSGFDWSAAGTATALYGDLDNEDLNISIDDDTLTIATKSGVRSTSASSFDLPLTFSVDDEDQAKDGDVTASISGNSSLNVSSLVVGTYGEYGGGVTIASPTTVTSGQDEQQIGDVVIKETVAGSFLRGRTVTLQLPEGARWQTVYEDGKGATGSTGSVETANGLTQPNFEYSGTDGRTLRLTWPTGTNDTNGGKINTSNRAGSITLKDVEIAVQPGFTGDVNLTVAGSQGLTGTVKAATATNAVTLTATNATYNVAIGTDMASIGDLTLKEGAAGALTDDNGNDVASPGLVEILLPSGVTFGSTPTVSVTSGDLRIRNVSIDTYQNSTQGVLRFYVDSESTTASTISINGVNLRIDRTVPQGDIVAKVQGPAASYTAYNRNNDVTSSWYDSNRAATQAAIATIGTAPADQTDNAVTAIYTIGSTAYSVNGTTRTAEVAPYVENGRTYLPVRYVAEALGVSQANILFDKATSMVTLIKGDRVVQLKLKTNQLTINGSTINMDVKAVTKANRTVLPIAWVGKALDATVQYDAAAKTVTVTSK</sequence>
<dbReference type="Proteomes" id="UP000078148">
    <property type="component" value="Chromosome"/>
</dbReference>
<organism evidence="3 4">
    <name type="scientific">Paenibacillus bovis</name>
    <dbReference type="NCBI Taxonomy" id="1616788"/>
    <lineage>
        <taxon>Bacteria</taxon>
        <taxon>Bacillati</taxon>
        <taxon>Bacillota</taxon>
        <taxon>Bacilli</taxon>
        <taxon>Bacillales</taxon>
        <taxon>Paenibacillaceae</taxon>
        <taxon>Paenibacillus</taxon>
    </lineage>
</organism>
<dbReference type="EMBL" id="CP013023">
    <property type="protein sequence ID" value="ANF98503.1"/>
    <property type="molecule type" value="Genomic_DNA"/>
</dbReference>
<dbReference type="RefSeq" id="WP_060536537.1">
    <property type="nucleotide sequence ID" value="NZ_CP013023.1"/>
</dbReference>
<accession>A0A172ZLT0</accession>
<keyword evidence="1" id="KW-0812">Transmembrane</keyword>
<dbReference type="AlphaFoldDB" id="A0A172ZLT0"/>
<evidence type="ECO:0000313" key="3">
    <source>
        <dbReference type="EMBL" id="ANF98503.1"/>
    </source>
</evidence>
<dbReference type="SUPFAM" id="SSF55383">
    <property type="entry name" value="Copper amine oxidase, domain N"/>
    <property type="match status" value="2"/>
</dbReference>
<dbReference type="InterPro" id="IPR036582">
    <property type="entry name" value="Mao_N_sf"/>
</dbReference>
<dbReference type="OrthoDB" id="2023214at2"/>
<name>A0A172ZLT0_9BACL</name>
<reference evidence="3 4" key="2">
    <citation type="journal article" date="2016" name="Int. J. Syst. Evol. Microbiol.">
        <title>Paenibacillus bovis sp. nov., isolated from raw yak (Bos grunniens) milk.</title>
        <authorList>
            <person name="Gao C."/>
            <person name="Han J."/>
            <person name="Liu Z."/>
            <person name="Xu X."/>
            <person name="Hang F."/>
            <person name="Wu Z."/>
        </authorList>
    </citation>
    <scope>NUCLEOTIDE SEQUENCE [LARGE SCALE GENOMIC DNA]</scope>
    <source>
        <strain evidence="3 4">BD3526</strain>
    </source>
</reference>
<feature type="transmembrane region" description="Helical" evidence="1">
    <location>
        <begin position="33"/>
        <end position="54"/>
    </location>
</feature>
<keyword evidence="1" id="KW-0472">Membrane</keyword>
<evidence type="ECO:0000259" key="2">
    <source>
        <dbReference type="Pfam" id="PF07833"/>
    </source>
</evidence>
<protein>
    <submittedName>
        <fullName evidence="3">Copper amine oxidase</fullName>
    </submittedName>
</protein>
<keyword evidence="4" id="KW-1185">Reference proteome</keyword>
<dbReference type="Pfam" id="PF07833">
    <property type="entry name" value="Cu_amine_oxidN1"/>
    <property type="match status" value="1"/>
</dbReference>